<evidence type="ECO:0000256" key="2">
    <source>
        <dbReference type="ARBA" id="ARBA00009194"/>
    </source>
</evidence>
<dbReference type="InterPro" id="IPR009830">
    <property type="entry name" value="LppX/LprAFG"/>
</dbReference>
<keyword evidence="4" id="KW-0449">Lipoprotein</keyword>
<gene>
    <name evidence="4" type="ORF">K1X13_02115</name>
</gene>
<accession>A0ABS7RF25</accession>
<dbReference type="RefSeq" id="WP_221023388.1">
    <property type="nucleotide sequence ID" value="NZ_JAIEZQ010000001.1"/>
</dbReference>
<dbReference type="Proteomes" id="UP000754710">
    <property type="component" value="Unassembled WGS sequence"/>
</dbReference>
<dbReference type="Pfam" id="PF07161">
    <property type="entry name" value="LppX_LprAFG"/>
    <property type="match status" value="1"/>
</dbReference>
<keyword evidence="3" id="KW-0472">Membrane</keyword>
<comment type="caution">
    <text evidence="4">The sequence shown here is derived from an EMBL/GenBank/DDBJ whole genome shotgun (WGS) entry which is preliminary data.</text>
</comment>
<reference evidence="4 5" key="1">
    <citation type="submission" date="2021-08" db="EMBL/GenBank/DDBJ databases">
        <title>Nocardioides bacterium WL0053 sp. nov., isolated from the sediment.</title>
        <authorList>
            <person name="Wang L."/>
            <person name="Zhang D."/>
            <person name="Zhang A."/>
        </authorList>
    </citation>
    <scope>NUCLEOTIDE SEQUENCE [LARGE SCALE GENOMIC DNA]</scope>
    <source>
        <strain evidence="4 5">WL0053</strain>
    </source>
</reference>
<keyword evidence="5" id="KW-1185">Reference proteome</keyword>
<evidence type="ECO:0000313" key="4">
    <source>
        <dbReference type="EMBL" id="MBY9073607.1"/>
    </source>
</evidence>
<dbReference type="InterPro" id="IPR029046">
    <property type="entry name" value="LolA/LolB/LppX"/>
</dbReference>
<evidence type="ECO:0000256" key="3">
    <source>
        <dbReference type="ARBA" id="ARBA00022475"/>
    </source>
</evidence>
<dbReference type="CDD" id="cd16334">
    <property type="entry name" value="LppX-like"/>
    <property type="match status" value="1"/>
</dbReference>
<comment type="subcellular location">
    <subcellularLocation>
        <location evidence="1">Cell envelope</location>
    </subcellularLocation>
</comment>
<evidence type="ECO:0000313" key="5">
    <source>
        <dbReference type="Proteomes" id="UP000754710"/>
    </source>
</evidence>
<name>A0ABS7RF25_9ACTN</name>
<proteinExistence type="inferred from homology"/>
<dbReference type="SUPFAM" id="SSF89392">
    <property type="entry name" value="Prokaryotic lipoproteins and lipoprotein localization factors"/>
    <property type="match status" value="1"/>
</dbReference>
<protein>
    <submittedName>
        <fullName evidence="4">LppX_LprAFG lipoprotein</fullName>
    </submittedName>
</protein>
<comment type="similarity">
    <text evidence="2">Belongs to the LppX/LprAFG lipoprotein family.</text>
</comment>
<evidence type="ECO:0000256" key="1">
    <source>
        <dbReference type="ARBA" id="ARBA00004196"/>
    </source>
</evidence>
<keyword evidence="3" id="KW-1003">Cell membrane</keyword>
<dbReference type="PROSITE" id="PS51257">
    <property type="entry name" value="PROKAR_LIPOPROTEIN"/>
    <property type="match status" value="1"/>
</dbReference>
<dbReference type="EMBL" id="JAIEZQ010000001">
    <property type="protein sequence ID" value="MBY9073607.1"/>
    <property type="molecule type" value="Genomic_DNA"/>
</dbReference>
<sequence>MTRMSPMSGRSLAGLTVASLLAVTGCANGSAGADQSPEEVLAAAKTELDETSGVHVSLATEKLPPAVDGILSAEGVGTHDPAFDGELVVATGGITADVSVVAVDGTVYAKLPFTSDFVEIDPASYSAPDPAALMRPEGGLSSLLTAAEGLEEGDPVREKEKVLTEYTGTVPGDAVATIIPSAAPTSDFDATFTVDDDDRLAEAELTGPFYPEADDVTYTISFDEYGTTQDITAP</sequence>
<dbReference type="Gene3D" id="2.50.20.20">
    <property type="match status" value="1"/>
</dbReference>
<organism evidence="4 5">
    <name type="scientific">Nocardioides jiangsuensis</name>
    <dbReference type="NCBI Taxonomy" id="2866161"/>
    <lineage>
        <taxon>Bacteria</taxon>
        <taxon>Bacillati</taxon>
        <taxon>Actinomycetota</taxon>
        <taxon>Actinomycetes</taxon>
        <taxon>Propionibacteriales</taxon>
        <taxon>Nocardioidaceae</taxon>
        <taxon>Nocardioides</taxon>
    </lineage>
</organism>